<dbReference type="Gene3D" id="3.30.420.40">
    <property type="match status" value="1"/>
</dbReference>
<proteinExistence type="predicted"/>
<dbReference type="EMBL" id="BGZJ01000001">
    <property type="protein sequence ID" value="GBO92705.1"/>
    <property type="molecule type" value="Genomic_DNA"/>
</dbReference>
<evidence type="ECO:0000256" key="1">
    <source>
        <dbReference type="SAM" id="MobiDB-lite"/>
    </source>
</evidence>
<dbReference type="PANTHER" id="PTHR30005">
    <property type="entry name" value="EXOPOLYPHOSPHATASE"/>
    <property type="match status" value="1"/>
</dbReference>
<accession>A0A388S8X3</accession>
<feature type="region of interest" description="Disordered" evidence="1">
    <location>
        <begin position="559"/>
        <end position="586"/>
    </location>
</feature>
<evidence type="ECO:0000259" key="3">
    <source>
        <dbReference type="Pfam" id="PF21447"/>
    </source>
</evidence>
<gene>
    <name evidence="4" type="ORF">MESMUL_00590</name>
</gene>
<feature type="region of interest" description="Disordered" evidence="1">
    <location>
        <begin position="1"/>
        <end position="24"/>
    </location>
</feature>
<dbReference type="Pfam" id="PF02541">
    <property type="entry name" value="Ppx-GppA"/>
    <property type="match status" value="1"/>
</dbReference>
<comment type="caution">
    <text evidence="4">The sequence shown here is derived from an EMBL/GenBank/DDBJ whole genome shotgun (WGS) entry which is preliminary data.</text>
</comment>
<dbReference type="InterPro" id="IPR043129">
    <property type="entry name" value="ATPase_NBD"/>
</dbReference>
<feature type="domain" description="Ppx/GppA phosphatase C-terminal" evidence="3">
    <location>
        <begin position="352"/>
        <end position="508"/>
    </location>
</feature>
<dbReference type="SUPFAM" id="SSF109604">
    <property type="entry name" value="HD-domain/PDEase-like"/>
    <property type="match status" value="1"/>
</dbReference>
<reference evidence="4 5" key="1">
    <citation type="journal article" date="2018" name="Int. J. Syst. Evol. Microbiol.">
        <title>Mesosutterella multiformis gen. nov., sp. nov., a member of the family Sutterellaceae and Sutterella megalosphaeroides sp. nov., isolated from human faeces.</title>
        <authorList>
            <person name="Sakamoto M."/>
            <person name="Ikeyama N."/>
            <person name="Kunihiro T."/>
            <person name="Iino T."/>
            <person name="Yuki M."/>
            <person name="Ohkuma M."/>
        </authorList>
    </citation>
    <scope>NUCLEOTIDE SEQUENCE [LARGE SCALE GENOMIC DNA]</scope>
    <source>
        <strain evidence="4 5">4NBBH2</strain>
    </source>
</reference>
<dbReference type="InterPro" id="IPR050273">
    <property type="entry name" value="GppA/Ppx_hydrolase"/>
</dbReference>
<keyword evidence="5" id="KW-1185">Reference proteome</keyword>
<dbReference type="CDD" id="cd24006">
    <property type="entry name" value="ASKHA_NBD_PPX_GppA"/>
    <property type="match status" value="1"/>
</dbReference>
<dbReference type="Gene3D" id="3.30.420.150">
    <property type="entry name" value="Exopolyphosphatase. Domain 2"/>
    <property type="match status" value="1"/>
</dbReference>
<protein>
    <submittedName>
        <fullName evidence="4">Phosphatase</fullName>
    </submittedName>
</protein>
<evidence type="ECO:0000259" key="2">
    <source>
        <dbReference type="Pfam" id="PF02541"/>
    </source>
</evidence>
<evidence type="ECO:0000313" key="4">
    <source>
        <dbReference type="EMBL" id="GBO92705.1"/>
    </source>
</evidence>
<dbReference type="Pfam" id="PF21447">
    <property type="entry name" value="Ppx-GppA_III"/>
    <property type="match status" value="1"/>
</dbReference>
<dbReference type="GO" id="GO:0016462">
    <property type="term" value="F:pyrophosphatase activity"/>
    <property type="evidence" value="ECO:0007669"/>
    <property type="project" value="TreeGrafter"/>
</dbReference>
<dbReference type="SUPFAM" id="SSF53067">
    <property type="entry name" value="Actin-like ATPase domain"/>
    <property type="match status" value="2"/>
</dbReference>
<dbReference type="Proteomes" id="UP000266091">
    <property type="component" value="Unassembled WGS sequence"/>
</dbReference>
<dbReference type="RefSeq" id="WP_116269246.1">
    <property type="nucleotide sequence ID" value="NZ_BGZJ01000001.1"/>
</dbReference>
<dbReference type="InterPro" id="IPR048950">
    <property type="entry name" value="Ppx_GppA_C"/>
</dbReference>
<organism evidence="4 5">
    <name type="scientific">Mesosutterella multiformis</name>
    <dbReference type="NCBI Taxonomy" id="2259133"/>
    <lineage>
        <taxon>Bacteria</taxon>
        <taxon>Pseudomonadati</taxon>
        <taxon>Pseudomonadota</taxon>
        <taxon>Betaproteobacteria</taxon>
        <taxon>Burkholderiales</taxon>
        <taxon>Sutterellaceae</taxon>
        <taxon>Mesosutterella</taxon>
    </lineage>
</organism>
<dbReference type="InterPro" id="IPR003695">
    <property type="entry name" value="Ppx_GppA_N"/>
</dbReference>
<name>A0A388S8X3_9BURK</name>
<dbReference type="Gene3D" id="1.10.3210.10">
    <property type="entry name" value="Hypothetical protein af1432"/>
    <property type="match status" value="1"/>
</dbReference>
<feature type="domain" description="Ppx/GppA phosphatase N-terminal" evidence="2">
    <location>
        <begin position="51"/>
        <end position="338"/>
    </location>
</feature>
<dbReference type="PANTHER" id="PTHR30005:SF0">
    <property type="entry name" value="RETROGRADE REGULATION PROTEIN 2"/>
    <property type="match status" value="1"/>
</dbReference>
<evidence type="ECO:0000313" key="5">
    <source>
        <dbReference type="Proteomes" id="UP000266091"/>
    </source>
</evidence>
<dbReference type="OrthoDB" id="9793035at2"/>
<sequence>MKPSPYLELPDAADASEQDSQVPLPEGARRVAVIDLGSNSLRLLVSQVGGDGRIQVLNCVKSMVRLGEGAFENQALQPQAIERTISVLKTFARTCRSYGVSKVVAVATASVREAENGKEFTERVKAETGIDFSVISGPEEARLITMGVEASLPRADYPRAYMDIGGGSTEFSVSREGELLAAESLRVGCVRLADLFFRDFPDAVPKAKFREVQDYVRDKSVMPFKRLLAKKPRELIASSGTAGAIASLALSMRTAEQTSVSSDTTVITIDEVRAVVDKICSSTAAERAALPGMNQKRVGVIIPGAAIFLTAMEELGFNQISITDRGLRDGVLIQYLETEGLIPGRAVESKQRGHAVKSLAKTFQIDVRHAKQVSFLSRSLFSQARELGLTDLPKEWGALLGYASWLQETGISISYLRQRQHSAYIVANSDLLGFTQRETHLLAAIIYSSKYYGKSHPFFIRLSDDDWKKAAQAGIFLRLAVGLDKSHRSAVTGVTLQRSEKGLTVRVESDSPSPIERDCLERMAKSIAKALNSPIEILWTDPIGGEVKDGVPETAIKAWRRKKANRKKKSKLKKAKNKLKKKHHKK</sequence>
<dbReference type="AlphaFoldDB" id="A0A388S8X3"/>